<feature type="transmembrane region" description="Helical" evidence="5">
    <location>
        <begin position="286"/>
        <end position="308"/>
    </location>
</feature>
<evidence type="ECO:0000256" key="3">
    <source>
        <dbReference type="ARBA" id="ARBA00022989"/>
    </source>
</evidence>
<keyword evidence="4 5" id="KW-0472">Membrane</keyword>
<evidence type="ECO:0000256" key="5">
    <source>
        <dbReference type="SAM" id="Phobius"/>
    </source>
</evidence>
<dbReference type="Proteomes" id="UP000051181">
    <property type="component" value="Unassembled WGS sequence"/>
</dbReference>
<comment type="subcellular location">
    <subcellularLocation>
        <location evidence="1">Membrane</location>
        <topology evidence="1">Multi-pass membrane protein</topology>
    </subcellularLocation>
</comment>
<feature type="transmembrane region" description="Helical" evidence="5">
    <location>
        <begin position="223"/>
        <end position="245"/>
    </location>
</feature>
<evidence type="ECO:0000313" key="7">
    <source>
        <dbReference type="EMBL" id="KRK14310.1"/>
    </source>
</evidence>
<evidence type="ECO:0000256" key="1">
    <source>
        <dbReference type="ARBA" id="ARBA00004141"/>
    </source>
</evidence>
<feature type="domain" description="ABC-2 type transporter transmembrane" evidence="6">
    <location>
        <begin position="17"/>
        <end position="322"/>
    </location>
</feature>
<sequence>MNLPIIIRTFVQQLRDKGTYIYFLLFPLTLMLVLGSILQGVFAGSAVEEKVEPITVQYVVEDQALGGQFKMAVRELSSTKIKFNQSADRASAVRALRAGKADAYFNIGDKIVVRTNQLSDVQLTLLKSYLVEMFQSIRLMAGAQRFNVPPAELFTLPAELNDALKVDQTNLKKPATSYQYYAVAMIALFILYMAENGLEMFSKGRRRKTLQRELISPLGRQKLINSTFAGHALLGFCVVLVQMLITQVLFKVPWQQQFGFAFISLSALMLLFLTLGVFLETIGKGVGMGIMQIIIQVAAFLGGGYFPVSETMMNFSPLGWIMGPLREALWTNNPLQWRGVFLCLLITVILYCGMSLVLNRREEF</sequence>
<dbReference type="eggNOG" id="COG0842">
    <property type="taxonomic scope" value="Bacteria"/>
</dbReference>
<dbReference type="EMBL" id="AZCN01000090">
    <property type="protein sequence ID" value="KRK14310.1"/>
    <property type="molecule type" value="Genomic_DNA"/>
</dbReference>
<comment type="caution">
    <text evidence="7">The sequence shown here is derived from an EMBL/GenBank/DDBJ whole genome shotgun (WGS) entry which is preliminary data.</text>
</comment>
<dbReference type="PANTHER" id="PTHR43027:SF1">
    <property type="entry name" value="DOXORUBICIN RESISTANCE ABC TRANSPORTER PERMEASE PROTEIN DRRC-RELATED"/>
    <property type="match status" value="1"/>
</dbReference>
<dbReference type="Pfam" id="PF12698">
    <property type="entry name" value="ABC2_membrane_3"/>
    <property type="match status" value="1"/>
</dbReference>
<dbReference type="AlphaFoldDB" id="A0A0R1EXY1"/>
<evidence type="ECO:0000256" key="4">
    <source>
        <dbReference type="ARBA" id="ARBA00023136"/>
    </source>
</evidence>
<keyword evidence="2 5" id="KW-0812">Transmembrane</keyword>
<gene>
    <name evidence="7" type="ORF">FD22_GL002536</name>
</gene>
<feature type="transmembrane region" description="Helical" evidence="5">
    <location>
        <begin position="20"/>
        <end position="42"/>
    </location>
</feature>
<reference evidence="7 8" key="1">
    <citation type="journal article" date="2015" name="Genome Announc.">
        <title>Expanding the biotechnology potential of lactobacilli through comparative genomics of 213 strains and associated genera.</title>
        <authorList>
            <person name="Sun Z."/>
            <person name="Harris H.M."/>
            <person name="McCann A."/>
            <person name="Guo C."/>
            <person name="Argimon S."/>
            <person name="Zhang W."/>
            <person name="Yang X."/>
            <person name="Jeffery I.B."/>
            <person name="Cooney J.C."/>
            <person name="Kagawa T.F."/>
            <person name="Liu W."/>
            <person name="Song Y."/>
            <person name="Salvetti E."/>
            <person name="Wrobel A."/>
            <person name="Rasinkangas P."/>
            <person name="Parkhill J."/>
            <person name="Rea M.C."/>
            <person name="O'Sullivan O."/>
            <person name="Ritari J."/>
            <person name="Douillard F.P."/>
            <person name="Paul Ross R."/>
            <person name="Yang R."/>
            <person name="Briner A.E."/>
            <person name="Felis G.E."/>
            <person name="de Vos W.M."/>
            <person name="Barrangou R."/>
            <person name="Klaenhammer T.R."/>
            <person name="Caufield P.W."/>
            <person name="Cui Y."/>
            <person name="Zhang H."/>
            <person name="O'Toole P.W."/>
        </authorList>
    </citation>
    <scope>NUCLEOTIDE SEQUENCE [LARGE SCALE GENOMIC DNA]</scope>
    <source>
        <strain evidence="7 8">DSM 20001</strain>
    </source>
</reference>
<dbReference type="PANTHER" id="PTHR43027">
    <property type="entry name" value="DOXORUBICIN RESISTANCE ABC TRANSPORTER PERMEASE PROTEIN DRRC-RELATED"/>
    <property type="match status" value="1"/>
</dbReference>
<accession>A0A0R1EXY1</accession>
<evidence type="ECO:0000256" key="2">
    <source>
        <dbReference type="ARBA" id="ARBA00022692"/>
    </source>
</evidence>
<feature type="transmembrane region" description="Helical" evidence="5">
    <location>
        <begin position="339"/>
        <end position="358"/>
    </location>
</feature>
<name>A0A0R1EXY1_9LACO</name>
<feature type="transmembrane region" description="Helical" evidence="5">
    <location>
        <begin position="180"/>
        <end position="202"/>
    </location>
</feature>
<organism evidence="7 8">
    <name type="scientific">Loigolactobacillus coryniformis subsp. coryniformis KCTC 3167 = DSM 20001</name>
    <dbReference type="NCBI Taxonomy" id="913848"/>
    <lineage>
        <taxon>Bacteria</taxon>
        <taxon>Bacillati</taxon>
        <taxon>Bacillota</taxon>
        <taxon>Bacilli</taxon>
        <taxon>Lactobacillales</taxon>
        <taxon>Lactobacillaceae</taxon>
        <taxon>Loigolactobacillus</taxon>
    </lineage>
</organism>
<protein>
    <submittedName>
        <fullName evidence="7">ABC transporter</fullName>
    </submittedName>
</protein>
<dbReference type="GO" id="GO:0016020">
    <property type="term" value="C:membrane"/>
    <property type="evidence" value="ECO:0007669"/>
    <property type="project" value="UniProtKB-SubCell"/>
</dbReference>
<dbReference type="InterPro" id="IPR052902">
    <property type="entry name" value="ABC-2_transporter"/>
</dbReference>
<keyword evidence="3 5" id="KW-1133">Transmembrane helix</keyword>
<evidence type="ECO:0000313" key="8">
    <source>
        <dbReference type="Proteomes" id="UP000051181"/>
    </source>
</evidence>
<dbReference type="GO" id="GO:0140359">
    <property type="term" value="F:ABC-type transporter activity"/>
    <property type="evidence" value="ECO:0007669"/>
    <property type="project" value="InterPro"/>
</dbReference>
<dbReference type="RefSeq" id="WP_010009278.1">
    <property type="nucleotide sequence ID" value="NZ_AZCN01000090.1"/>
</dbReference>
<dbReference type="PATRIC" id="fig|913848.6.peg.2585"/>
<dbReference type="GeneID" id="65918218"/>
<proteinExistence type="predicted"/>
<dbReference type="InterPro" id="IPR013525">
    <property type="entry name" value="ABC2_TM"/>
</dbReference>
<feature type="transmembrane region" description="Helical" evidence="5">
    <location>
        <begin position="257"/>
        <end position="279"/>
    </location>
</feature>
<evidence type="ECO:0000259" key="6">
    <source>
        <dbReference type="Pfam" id="PF12698"/>
    </source>
</evidence>